<reference evidence="2 3" key="1">
    <citation type="submission" date="2016-10" db="EMBL/GenBank/DDBJ databases">
        <authorList>
            <person name="de Groot N.N."/>
        </authorList>
    </citation>
    <scope>NUCLEOTIDE SEQUENCE [LARGE SCALE GENOMIC DNA]</scope>
    <source>
        <strain evidence="2 3">IPL20</strain>
    </source>
</reference>
<protein>
    <recommendedName>
        <fullName evidence="4">Lipoprotein LpqN</fullName>
    </recommendedName>
</protein>
<dbReference type="OrthoDB" id="7948649at2"/>
<gene>
    <name evidence="2" type="ORF">SAMN05216456_1176</name>
</gene>
<dbReference type="AlphaFoldDB" id="A0A1I7N8D0"/>
<keyword evidence="1" id="KW-0732">Signal</keyword>
<evidence type="ECO:0000313" key="2">
    <source>
        <dbReference type="EMBL" id="SFV30927.1"/>
    </source>
</evidence>
<dbReference type="RefSeq" id="WP_092422121.1">
    <property type="nucleotide sequence ID" value="NZ_FPCK01000001.1"/>
</dbReference>
<organism evidence="2 3">
    <name type="scientific">Devosia crocina</name>
    <dbReference type="NCBI Taxonomy" id="429728"/>
    <lineage>
        <taxon>Bacteria</taxon>
        <taxon>Pseudomonadati</taxon>
        <taxon>Pseudomonadota</taxon>
        <taxon>Alphaproteobacteria</taxon>
        <taxon>Hyphomicrobiales</taxon>
        <taxon>Devosiaceae</taxon>
        <taxon>Devosia</taxon>
    </lineage>
</organism>
<dbReference type="STRING" id="429728.SAMN05216456_1176"/>
<accession>A0A1I7N8D0</accession>
<evidence type="ECO:0000256" key="1">
    <source>
        <dbReference type="SAM" id="SignalP"/>
    </source>
</evidence>
<evidence type="ECO:0008006" key="4">
    <source>
        <dbReference type="Google" id="ProtNLM"/>
    </source>
</evidence>
<sequence length="196" mass="20525">MAHRLAAIVVAAGAAIVPVAASAQSMNVTRSIFADQPYTLIYPEAMVAVGGAGEPLTINHPNAPLQCDLSVVAVEDTSWTPEDALSSLDPEALAEAWSETFPGFTLGESGTTRYQEDTALIYEGSSTGSPMGMPITLVHTETVKNARGYSLDCIYATEVAEQVRPAVDFIIANFATRSDAECCVGATPEAEATPAQ</sequence>
<dbReference type="Proteomes" id="UP000199074">
    <property type="component" value="Unassembled WGS sequence"/>
</dbReference>
<keyword evidence="3" id="KW-1185">Reference proteome</keyword>
<evidence type="ECO:0000313" key="3">
    <source>
        <dbReference type="Proteomes" id="UP000199074"/>
    </source>
</evidence>
<feature type="chain" id="PRO_5011763023" description="Lipoprotein LpqN" evidence="1">
    <location>
        <begin position="24"/>
        <end position="196"/>
    </location>
</feature>
<dbReference type="EMBL" id="FPCK01000001">
    <property type="protein sequence ID" value="SFV30927.1"/>
    <property type="molecule type" value="Genomic_DNA"/>
</dbReference>
<name>A0A1I7N8D0_9HYPH</name>
<proteinExistence type="predicted"/>
<feature type="signal peptide" evidence="1">
    <location>
        <begin position="1"/>
        <end position="23"/>
    </location>
</feature>